<dbReference type="EMBL" id="BAUU01000016">
    <property type="protein sequence ID" value="GAE31147.1"/>
    <property type="molecule type" value="Genomic_DNA"/>
</dbReference>
<protein>
    <submittedName>
        <fullName evidence="3">Potassium channel protein</fullName>
    </submittedName>
</protein>
<feature type="transmembrane region" description="Helical" evidence="1">
    <location>
        <begin position="40"/>
        <end position="64"/>
    </location>
</feature>
<keyword evidence="1" id="KW-0472">Membrane</keyword>
<dbReference type="Pfam" id="PF07885">
    <property type="entry name" value="Ion_trans_2"/>
    <property type="match status" value="1"/>
</dbReference>
<dbReference type="OrthoDB" id="9813518at2"/>
<keyword evidence="3" id="KW-0406">Ion transport</keyword>
<dbReference type="Gene3D" id="1.10.287.70">
    <property type="match status" value="1"/>
</dbReference>
<dbReference type="AlphaFoldDB" id="W4QGV2"/>
<evidence type="ECO:0000256" key="1">
    <source>
        <dbReference type="SAM" id="Phobius"/>
    </source>
</evidence>
<keyword evidence="1" id="KW-0812">Transmembrane</keyword>
<accession>W4QGV2</accession>
<organism evidence="3 4">
    <name type="scientific">Halalkalibacter hemicellulosilyticusJCM 9152</name>
    <dbReference type="NCBI Taxonomy" id="1236971"/>
    <lineage>
        <taxon>Bacteria</taxon>
        <taxon>Bacillati</taxon>
        <taxon>Bacillota</taxon>
        <taxon>Bacilli</taxon>
        <taxon>Bacillales</taxon>
        <taxon>Bacillaceae</taxon>
        <taxon>Halalkalibacter</taxon>
    </lineage>
</organism>
<evidence type="ECO:0000313" key="3">
    <source>
        <dbReference type="EMBL" id="GAE31147.1"/>
    </source>
</evidence>
<keyword evidence="3" id="KW-0407">Ion channel</keyword>
<keyword evidence="3" id="KW-0813">Transport</keyword>
<dbReference type="GO" id="GO:0034220">
    <property type="term" value="P:monoatomic ion transmembrane transport"/>
    <property type="evidence" value="ECO:0007669"/>
    <property type="project" value="UniProtKB-KW"/>
</dbReference>
<keyword evidence="4" id="KW-1185">Reference proteome</keyword>
<gene>
    <name evidence="3" type="ORF">JCM9152_2594</name>
</gene>
<feature type="transmembrane region" description="Helical" evidence="1">
    <location>
        <begin position="112"/>
        <end position="131"/>
    </location>
</feature>
<dbReference type="STRING" id="1236971.JCM9152_2594"/>
<evidence type="ECO:0000259" key="2">
    <source>
        <dbReference type="Pfam" id="PF07885"/>
    </source>
</evidence>
<keyword evidence="1" id="KW-1133">Transmembrane helix</keyword>
<feature type="transmembrane region" description="Helical" evidence="1">
    <location>
        <begin position="85"/>
        <end position="106"/>
    </location>
</feature>
<reference evidence="3" key="1">
    <citation type="journal article" date="2014" name="Genome Announc.">
        <title>Draft Genome Sequences of Three Alkaliphilic Bacillus Strains, Bacillus wakoensis JCM 9140T, Bacillus akibai JCM 9157T, and Bacillus hemicellulosilyticus JCM 9152T.</title>
        <authorList>
            <person name="Yuki M."/>
            <person name="Oshima K."/>
            <person name="Suda W."/>
            <person name="Oshida Y."/>
            <person name="Kitamura K."/>
            <person name="Iida T."/>
            <person name="Hattori M."/>
            <person name="Ohkuma M."/>
        </authorList>
    </citation>
    <scope>NUCLEOTIDE SEQUENCE [LARGE SCALE GENOMIC DNA]</scope>
    <source>
        <strain evidence="3">JCM 9152</strain>
    </source>
</reference>
<proteinExistence type="predicted"/>
<name>W4QGV2_9BACI</name>
<dbReference type="SUPFAM" id="SSF81324">
    <property type="entry name" value="Voltage-gated potassium channels"/>
    <property type="match status" value="1"/>
</dbReference>
<dbReference type="Proteomes" id="UP000018895">
    <property type="component" value="Unassembled WGS sequence"/>
</dbReference>
<feature type="domain" description="Potassium channel" evidence="2">
    <location>
        <begin position="64"/>
        <end position="127"/>
    </location>
</feature>
<dbReference type="RefSeq" id="WP_035344404.1">
    <property type="nucleotide sequence ID" value="NZ_BAUU01000016.1"/>
</dbReference>
<evidence type="ECO:0000313" key="4">
    <source>
        <dbReference type="Proteomes" id="UP000018895"/>
    </source>
</evidence>
<dbReference type="InterPro" id="IPR013099">
    <property type="entry name" value="K_chnl_dom"/>
</dbReference>
<sequence>MKLIVVIILLISTVGTVVSLLMLLRFHPHPSTHLVSLRHFGLLILVYVTLISSFAILYTGVELIGIRVIQIDAPLFGETISMLDMMYFSAITMLSVGYGDIVPIGLGRLFAVVQSLIGFLLPAAFVMNTFLQAKMGR</sequence>
<comment type="caution">
    <text evidence="3">The sequence shown here is derived from an EMBL/GenBank/DDBJ whole genome shotgun (WGS) entry which is preliminary data.</text>
</comment>